<reference evidence="1 2" key="1">
    <citation type="submission" date="2017-11" db="EMBL/GenBank/DDBJ databases">
        <authorList>
            <person name="Duchaud E."/>
        </authorList>
    </citation>
    <scope>NUCLEOTIDE SEQUENCE [LARGE SCALE GENOMIC DNA]</scope>
    <source>
        <strain evidence="1 2">TNO010</strain>
    </source>
</reference>
<dbReference type="AlphaFoldDB" id="A0A2I2MA96"/>
<gene>
    <name evidence="1" type="ORF">TNO010_270001</name>
</gene>
<protein>
    <recommendedName>
        <fullName evidence="3">Mrr-like domain-containing protein</fullName>
    </recommendedName>
</protein>
<evidence type="ECO:0000313" key="1">
    <source>
        <dbReference type="EMBL" id="SOU89027.1"/>
    </source>
</evidence>
<accession>A0A2I2MA96</accession>
<dbReference type="EMBL" id="OENE01000020">
    <property type="protein sequence ID" value="SOU89027.1"/>
    <property type="molecule type" value="Genomic_DNA"/>
</dbReference>
<dbReference type="Proteomes" id="UP000490060">
    <property type="component" value="Unassembled WGS sequence"/>
</dbReference>
<name>A0A2I2MA96_9FLAO</name>
<sequence length="291" mass="34664">MDLRFVDIPKIENDEIFEDLTKALTKANGLYRNVNVNGRPGQKQNGVDVYAKKQDESDWIGIQCKVRSTNKSFTKEALLLEVNQAKVFNPKLCEYYLYTTLSRDTVTQANVREIASELANEQSFSFEVLFWEDIEEILKSKDYESVYYRFYHKFFRDNLSLGHSIGKLINLHLGFENELDSQYDLKIGKIPSHNGEKSRADYYRGSYYIINLNEKRIEFFQKKYDSQKAQCFRSDISEAFPNQIDCYRISKWIENFEVFDDLIYNDTHNYTFYLSNKEREEFDQYYFVDEE</sequence>
<evidence type="ECO:0000313" key="2">
    <source>
        <dbReference type="Proteomes" id="UP000490060"/>
    </source>
</evidence>
<organism evidence="1 2">
    <name type="scientific">Tenacibaculum finnmarkense genomovar ulcerans</name>
    <dbReference type="NCBI Taxonomy" id="2781388"/>
    <lineage>
        <taxon>Bacteria</taxon>
        <taxon>Pseudomonadati</taxon>
        <taxon>Bacteroidota</taxon>
        <taxon>Flavobacteriia</taxon>
        <taxon>Flavobacteriales</taxon>
        <taxon>Flavobacteriaceae</taxon>
        <taxon>Tenacibaculum</taxon>
        <taxon>Tenacibaculum finnmarkense</taxon>
    </lineage>
</organism>
<dbReference type="RefSeq" id="WP_172505467.1">
    <property type="nucleotide sequence ID" value="NZ_OENE01000020.1"/>
</dbReference>
<proteinExistence type="predicted"/>
<evidence type="ECO:0008006" key="3">
    <source>
        <dbReference type="Google" id="ProtNLM"/>
    </source>
</evidence>